<gene>
    <name evidence="2" type="ORF">A3D65_03020</name>
</gene>
<dbReference type="EMBL" id="MHLL01000033">
    <property type="protein sequence ID" value="OGZ08496.1"/>
    <property type="molecule type" value="Genomic_DNA"/>
</dbReference>
<name>A0A1G2D4C3_9BACT</name>
<keyword evidence="1" id="KW-1133">Transmembrane helix</keyword>
<dbReference type="Proteomes" id="UP000177996">
    <property type="component" value="Unassembled WGS sequence"/>
</dbReference>
<comment type="caution">
    <text evidence="2">The sequence shown here is derived from an EMBL/GenBank/DDBJ whole genome shotgun (WGS) entry which is preliminary data.</text>
</comment>
<sequence>MYIVTLLSFLGLFSVGFGSYALYFALGITYEADTSVVNVALNVALGVVPFFGLLYLLLGLGLMLCAWREAKEYLKPKKTAVLRFLL</sequence>
<evidence type="ECO:0000313" key="2">
    <source>
        <dbReference type="EMBL" id="OGZ08496.1"/>
    </source>
</evidence>
<reference evidence="2 3" key="1">
    <citation type="journal article" date="2016" name="Nat. Commun.">
        <title>Thousands of microbial genomes shed light on interconnected biogeochemical processes in an aquifer system.</title>
        <authorList>
            <person name="Anantharaman K."/>
            <person name="Brown C.T."/>
            <person name="Hug L.A."/>
            <person name="Sharon I."/>
            <person name="Castelle C.J."/>
            <person name="Probst A.J."/>
            <person name="Thomas B.C."/>
            <person name="Singh A."/>
            <person name="Wilkins M.J."/>
            <person name="Karaoz U."/>
            <person name="Brodie E.L."/>
            <person name="Williams K.H."/>
            <person name="Hubbard S.S."/>
            <person name="Banfield J.F."/>
        </authorList>
    </citation>
    <scope>NUCLEOTIDE SEQUENCE [LARGE SCALE GENOMIC DNA]</scope>
</reference>
<protein>
    <submittedName>
        <fullName evidence="2">Uncharacterized protein</fullName>
    </submittedName>
</protein>
<feature type="transmembrane region" description="Helical" evidence="1">
    <location>
        <begin position="43"/>
        <end position="67"/>
    </location>
</feature>
<proteinExistence type="predicted"/>
<keyword evidence="1" id="KW-0812">Transmembrane</keyword>
<dbReference type="AlphaFoldDB" id="A0A1G2D4C3"/>
<organism evidence="2 3">
    <name type="scientific">Candidatus Lloydbacteria bacterium RIFCSPHIGHO2_02_FULL_50_13</name>
    <dbReference type="NCBI Taxonomy" id="1798661"/>
    <lineage>
        <taxon>Bacteria</taxon>
        <taxon>Candidatus Lloydiibacteriota</taxon>
    </lineage>
</organism>
<evidence type="ECO:0000313" key="3">
    <source>
        <dbReference type="Proteomes" id="UP000177996"/>
    </source>
</evidence>
<accession>A0A1G2D4C3</accession>
<keyword evidence="1" id="KW-0472">Membrane</keyword>
<evidence type="ECO:0000256" key="1">
    <source>
        <dbReference type="SAM" id="Phobius"/>
    </source>
</evidence>